<proteinExistence type="predicted"/>
<evidence type="ECO:0000259" key="3">
    <source>
        <dbReference type="Pfam" id="PF13525"/>
    </source>
</evidence>
<protein>
    <submittedName>
        <fullName evidence="4">Tetratricopeptide TPR_2 repeat protein</fullName>
    </submittedName>
</protein>
<organism evidence="4 5">
    <name type="scientific">Denitrovibrio acetiphilus (strain DSM 12809 / NBRC 114555 / N2460)</name>
    <dbReference type="NCBI Taxonomy" id="522772"/>
    <lineage>
        <taxon>Bacteria</taxon>
        <taxon>Pseudomonadati</taxon>
        <taxon>Deferribacterota</taxon>
        <taxon>Deferribacteres</taxon>
        <taxon>Deferribacterales</taxon>
        <taxon>Geovibrionaceae</taxon>
        <taxon>Denitrovibrio</taxon>
    </lineage>
</organism>
<accession>D4H361</accession>
<evidence type="ECO:0000256" key="2">
    <source>
        <dbReference type="PROSITE-ProRule" id="PRU00339"/>
    </source>
</evidence>
<name>D4H361_DENA2</name>
<dbReference type="PROSITE" id="PS50005">
    <property type="entry name" value="TPR"/>
    <property type="match status" value="1"/>
</dbReference>
<reference evidence="4 5" key="1">
    <citation type="journal article" date="2010" name="Stand. Genomic Sci.">
        <title>Complete genome sequence of Denitrovibrio acetiphilus type strain (N2460).</title>
        <authorList>
            <person name="Kiss H."/>
            <person name="Lang E."/>
            <person name="Lapidus A."/>
            <person name="Copeland A."/>
            <person name="Nolan M."/>
            <person name="Glavina Del Rio T."/>
            <person name="Chen F."/>
            <person name="Lucas S."/>
            <person name="Tice H."/>
            <person name="Cheng J.F."/>
            <person name="Han C."/>
            <person name="Goodwin L."/>
            <person name="Pitluck S."/>
            <person name="Liolios K."/>
            <person name="Pati A."/>
            <person name="Ivanova N."/>
            <person name="Mavromatis K."/>
            <person name="Chen A."/>
            <person name="Palaniappan K."/>
            <person name="Land M."/>
            <person name="Hauser L."/>
            <person name="Chang Y.J."/>
            <person name="Jeffries C.D."/>
            <person name="Detter J.C."/>
            <person name="Brettin T."/>
            <person name="Spring S."/>
            <person name="Rohde M."/>
            <person name="Goker M."/>
            <person name="Woyke T."/>
            <person name="Bristow J."/>
            <person name="Eisen J.A."/>
            <person name="Markowitz V."/>
            <person name="Hugenholtz P."/>
            <person name="Kyrpides N.C."/>
            <person name="Klenk H.P."/>
        </authorList>
    </citation>
    <scope>NUCLEOTIDE SEQUENCE [LARGE SCALE GENOMIC DNA]</scope>
    <source>
        <strain evidence="5">DSM 12809 / NBRC 114555 / N2460</strain>
    </source>
</reference>
<dbReference type="Gene3D" id="1.25.40.10">
    <property type="entry name" value="Tetratricopeptide repeat domain"/>
    <property type="match status" value="4"/>
</dbReference>
<evidence type="ECO:0000313" key="5">
    <source>
        <dbReference type="Proteomes" id="UP000002012"/>
    </source>
</evidence>
<evidence type="ECO:0000313" key="4">
    <source>
        <dbReference type="EMBL" id="ADD69084.1"/>
    </source>
</evidence>
<dbReference type="HOGENOM" id="CLU_015837_0_0_0"/>
<dbReference type="AlphaFoldDB" id="D4H361"/>
<gene>
    <name evidence="4" type="ordered locus">Dacet_2322</name>
</gene>
<dbReference type="Pfam" id="PF13174">
    <property type="entry name" value="TPR_6"/>
    <property type="match status" value="3"/>
</dbReference>
<dbReference type="PaxDb" id="522772-Dacet_2322"/>
<dbReference type="InterPro" id="IPR039565">
    <property type="entry name" value="BamD-like"/>
</dbReference>
<dbReference type="InterPro" id="IPR011990">
    <property type="entry name" value="TPR-like_helical_dom_sf"/>
</dbReference>
<keyword evidence="1" id="KW-0732">Signal</keyword>
<keyword evidence="5" id="KW-1185">Reference proteome</keyword>
<dbReference type="eggNOG" id="COG4105">
    <property type="taxonomic scope" value="Bacteria"/>
</dbReference>
<feature type="repeat" description="TPR" evidence="2">
    <location>
        <begin position="312"/>
        <end position="345"/>
    </location>
</feature>
<dbReference type="Proteomes" id="UP000002012">
    <property type="component" value="Chromosome"/>
</dbReference>
<dbReference type="eggNOG" id="COG1729">
    <property type="taxonomic scope" value="Bacteria"/>
</dbReference>
<dbReference type="InParanoid" id="D4H361"/>
<evidence type="ECO:0000256" key="1">
    <source>
        <dbReference type="ARBA" id="ARBA00022729"/>
    </source>
</evidence>
<dbReference type="SMART" id="SM00028">
    <property type="entry name" value="TPR"/>
    <property type="match status" value="5"/>
</dbReference>
<dbReference type="EMBL" id="CP001968">
    <property type="protein sequence ID" value="ADD69084.1"/>
    <property type="molecule type" value="Genomic_DNA"/>
</dbReference>
<sequence>MAFAAGVYIRNNGHFSEFIISGMAESIVSVSEGESRMVVELTTPLSADAAGSFNDPFIKSLSVDGRMVTLSFFPNTDYTLSRSKGDILITAARKKTSDDIQLGYGIEQPLIKSTDRILADKNAEEVLGMMDDAMAEEDLPYALSLAENFLNSGIEGYYRQEGLFRMGMIYFKMGEQSDDNYIFAARIFDDFLKQYPDSFRKKDVLIKTAEAKELAMLYSEAVFSYNNIIKSLRDRDIRKMSYERIAEIYSKSGQYVQAIDAHENVIYNFPETFTIQTAKIGMLHAKRKDFDLAYKTFLTVLDHKEELGLLGAEELYTMGEVLSSRNKFGVAREAFEKVYSLYPSDELADMSMYRSAIMLEKENKGDAVDARLDICRQVYKEKKGGLLCAVMFARRHIEEKMPEEWETALESALNSDDLDIRAEAELVLIKAFFKQNKYEDADKRVENFIRKNFTSDHLPEVYDIRQQITLTKAKDAYSKSNYALAQQLIEGMLEVFPDTKHKREALEILQDIRFGDIRDRFAAGQYKETIDDLTKFLLENDDLINPDKWVAMLEEAKFAYAQELYQQGHLTDAVIAASEYRVSFPEGAHLTEASNIQKDAISITIDDYYEKNEFINIIGLNEQNSDFIQNGGDRIFRDKVKSITAFSLFKMGMKDQSLTMLNQVEDKQNPYYLMTAIMLDQLKTDVSPDVFTDNMMGFLVQELENTRPDYLIELLKKYTNNKAYAAQKMYSISKDVFDDLKRESILFDLTQKLDRDEGTRFDGYEEVYLDTGISYYKRNNFENAATALEKFKLQYSPRDEKRAEGLYYLGKTYRKMQGKDEQAVNALMELLESVPGSVYASAARSELEEIKWRKNLTK</sequence>
<dbReference type="Pfam" id="PF13525">
    <property type="entry name" value="YfiO"/>
    <property type="match status" value="1"/>
</dbReference>
<dbReference type="STRING" id="522772.Dacet_2322"/>
<dbReference type="KEGG" id="dap:Dacet_2322"/>
<keyword evidence="2" id="KW-0802">TPR repeat</keyword>
<dbReference type="InterPro" id="IPR019734">
    <property type="entry name" value="TPR_rpt"/>
</dbReference>
<dbReference type="SUPFAM" id="SSF48452">
    <property type="entry name" value="TPR-like"/>
    <property type="match status" value="2"/>
</dbReference>
<feature type="domain" description="Outer membrane lipoprotein BamD-like" evidence="3">
    <location>
        <begin position="422"/>
        <end position="513"/>
    </location>
</feature>